<dbReference type="OrthoDB" id="5391403at2759"/>
<dbReference type="Pfam" id="PF00364">
    <property type="entry name" value="Biotin_lipoyl"/>
    <property type="match status" value="1"/>
</dbReference>
<proteinExistence type="predicted"/>
<dbReference type="Proteomes" id="UP000270094">
    <property type="component" value="Unassembled WGS sequence"/>
</dbReference>
<dbReference type="CDD" id="cd06849">
    <property type="entry name" value="lipoyl_domain"/>
    <property type="match status" value="1"/>
</dbReference>
<evidence type="ECO:0000313" key="2">
    <source>
        <dbReference type="EMBL" id="VDM69530.1"/>
    </source>
</evidence>
<dbReference type="EMBL" id="UYYB01012541">
    <property type="protein sequence ID" value="VDM69530.1"/>
    <property type="molecule type" value="Genomic_DNA"/>
</dbReference>
<gene>
    <name evidence="2" type="ORF">SVUK_LOCUS4528</name>
</gene>
<dbReference type="SUPFAM" id="SSF51230">
    <property type="entry name" value="Single hybrid motif"/>
    <property type="match status" value="1"/>
</dbReference>
<name>A0A3P7I9N5_STRVU</name>
<protein>
    <recommendedName>
        <fullName evidence="1">Lipoyl-binding domain-containing protein</fullName>
    </recommendedName>
</protein>
<sequence length="150" mass="16778">MIGRRVPAIQRCAINIARQRLSASLSPCRCIFTPSRSLSVSTRVPTAHLSFVPIRAIHASGIRLADVIVVKGPDFAESISEGDIRWIKKVGDFVNEDELVAEIETDKVAVVIILQVHIGKIDSRIDHHIEHGAESLYFKLLFDEIYCFSR</sequence>
<accession>A0A3P7I9N5</accession>
<dbReference type="InterPro" id="IPR011053">
    <property type="entry name" value="Single_hybrid_motif"/>
</dbReference>
<evidence type="ECO:0000259" key="1">
    <source>
        <dbReference type="Pfam" id="PF00364"/>
    </source>
</evidence>
<organism evidence="2 3">
    <name type="scientific">Strongylus vulgaris</name>
    <name type="common">Blood worm</name>
    <dbReference type="NCBI Taxonomy" id="40348"/>
    <lineage>
        <taxon>Eukaryota</taxon>
        <taxon>Metazoa</taxon>
        <taxon>Ecdysozoa</taxon>
        <taxon>Nematoda</taxon>
        <taxon>Chromadorea</taxon>
        <taxon>Rhabditida</taxon>
        <taxon>Rhabditina</taxon>
        <taxon>Rhabditomorpha</taxon>
        <taxon>Strongyloidea</taxon>
        <taxon>Strongylidae</taxon>
        <taxon>Strongylus</taxon>
    </lineage>
</organism>
<reference evidence="2 3" key="1">
    <citation type="submission" date="2018-11" db="EMBL/GenBank/DDBJ databases">
        <authorList>
            <consortium name="Pathogen Informatics"/>
        </authorList>
    </citation>
    <scope>NUCLEOTIDE SEQUENCE [LARGE SCALE GENOMIC DNA]</scope>
</reference>
<evidence type="ECO:0000313" key="3">
    <source>
        <dbReference type="Proteomes" id="UP000270094"/>
    </source>
</evidence>
<dbReference type="AlphaFoldDB" id="A0A3P7I9N5"/>
<feature type="domain" description="Lipoyl-binding" evidence="1">
    <location>
        <begin position="70"/>
        <end position="112"/>
    </location>
</feature>
<keyword evidence="3" id="KW-1185">Reference proteome</keyword>
<dbReference type="Gene3D" id="2.40.50.100">
    <property type="match status" value="1"/>
</dbReference>
<dbReference type="InterPro" id="IPR000089">
    <property type="entry name" value="Biotin_lipoyl"/>
</dbReference>